<dbReference type="SMART" id="SM00671">
    <property type="entry name" value="SEL1"/>
    <property type="match status" value="5"/>
</dbReference>
<dbReference type="InterPro" id="IPR052945">
    <property type="entry name" value="Mitotic_Regulator"/>
</dbReference>
<dbReference type="Proteomes" id="UP000823893">
    <property type="component" value="Unassembled WGS sequence"/>
</dbReference>
<dbReference type="PANTHER" id="PTHR43628:SF1">
    <property type="entry name" value="CHITIN SYNTHASE REGULATORY FACTOR 2-RELATED"/>
    <property type="match status" value="1"/>
</dbReference>
<dbReference type="AlphaFoldDB" id="A0A9D2SLI6"/>
<organism evidence="1 2">
    <name type="scientific">Candidatus Blautia merdigallinarum</name>
    <dbReference type="NCBI Taxonomy" id="2838495"/>
    <lineage>
        <taxon>Bacteria</taxon>
        <taxon>Bacillati</taxon>
        <taxon>Bacillota</taxon>
        <taxon>Clostridia</taxon>
        <taxon>Lachnospirales</taxon>
        <taxon>Lachnospiraceae</taxon>
        <taxon>Blautia</taxon>
    </lineage>
</organism>
<dbReference type="InterPro" id="IPR011990">
    <property type="entry name" value="TPR-like_helical_dom_sf"/>
</dbReference>
<name>A0A9D2SLI6_9FIRM</name>
<comment type="caution">
    <text evidence="1">The sequence shown here is derived from an EMBL/GenBank/DDBJ whole genome shotgun (WGS) entry which is preliminary data.</text>
</comment>
<dbReference type="InterPro" id="IPR006597">
    <property type="entry name" value="Sel1-like"/>
</dbReference>
<accession>A0A9D2SLI6</accession>
<reference evidence="1" key="2">
    <citation type="submission" date="2021-04" db="EMBL/GenBank/DDBJ databases">
        <authorList>
            <person name="Gilroy R."/>
        </authorList>
    </citation>
    <scope>NUCLEOTIDE SEQUENCE</scope>
    <source>
        <strain evidence="1">ChiSxjej6B18-287</strain>
    </source>
</reference>
<dbReference type="Pfam" id="PF08238">
    <property type="entry name" value="Sel1"/>
    <property type="match status" value="6"/>
</dbReference>
<dbReference type="EMBL" id="DWWV01000137">
    <property type="protein sequence ID" value="HJC11235.1"/>
    <property type="molecule type" value="Genomic_DNA"/>
</dbReference>
<dbReference type="PANTHER" id="PTHR43628">
    <property type="entry name" value="ACTIVATOR OF C KINASE PROTEIN 1-RELATED"/>
    <property type="match status" value="1"/>
</dbReference>
<protein>
    <submittedName>
        <fullName evidence="1">Sel1 repeat family protein</fullName>
    </submittedName>
</protein>
<gene>
    <name evidence="1" type="ORF">H9935_10600</name>
</gene>
<dbReference type="Gene3D" id="1.25.40.10">
    <property type="entry name" value="Tetratricopeptide repeat domain"/>
    <property type="match status" value="1"/>
</dbReference>
<evidence type="ECO:0000313" key="1">
    <source>
        <dbReference type="EMBL" id="HJC11235.1"/>
    </source>
</evidence>
<proteinExistence type="predicted"/>
<sequence>MVWKCPVCKNENIYGRKCIDCGFDETRDYAAYPTVIPLEIQEKTEYERKVFPWEQLYRKGIECLKTGEFEDAEMYLRQAAEMGVAEAQTVMGVLLYGGAQENQKRAAGWLQKAAEQEVPEAEYYFARCCEKGEGVQKDLVMAVKYMRKAADHGWIPGIIACGDYYYHGVGVAINRGIAADYYRRGAQMGSTRAKCKLGCCYFHGEGMELDLGTAAYWFWQAANEDDREAQALIGMCFEFGYGVKKNLKEAEKWYSLAAEKGDEASKERLKKL</sequence>
<dbReference type="SUPFAM" id="SSF81901">
    <property type="entry name" value="HCP-like"/>
    <property type="match status" value="1"/>
</dbReference>
<reference evidence="1" key="1">
    <citation type="journal article" date="2021" name="PeerJ">
        <title>Extensive microbial diversity within the chicken gut microbiome revealed by metagenomics and culture.</title>
        <authorList>
            <person name="Gilroy R."/>
            <person name="Ravi A."/>
            <person name="Getino M."/>
            <person name="Pursley I."/>
            <person name="Horton D.L."/>
            <person name="Alikhan N.F."/>
            <person name="Baker D."/>
            <person name="Gharbi K."/>
            <person name="Hall N."/>
            <person name="Watson M."/>
            <person name="Adriaenssens E.M."/>
            <person name="Foster-Nyarko E."/>
            <person name="Jarju S."/>
            <person name="Secka A."/>
            <person name="Antonio M."/>
            <person name="Oren A."/>
            <person name="Chaudhuri R.R."/>
            <person name="La Ragione R."/>
            <person name="Hildebrand F."/>
            <person name="Pallen M.J."/>
        </authorList>
    </citation>
    <scope>NUCLEOTIDE SEQUENCE</scope>
    <source>
        <strain evidence="1">ChiSxjej6B18-287</strain>
    </source>
</reference>
<evidence type="ECO:0000313" key="2">
    <source>
        <dbReference type="Proteomes" id="UP000823893"/>
    </source>
</evidence>